<keyword evidence="1" id="KW-1133">Transmembrane helix</keyword>
<reference evidence="2 3" key="1">
    <citation type="journal article" date="2016" name="Nat. Commun.">
        <title>Thousands of microbial genomes shed light on interconnected biogeochemical processes in an aquifer system.</title>
        <authorList>
            <person name="Anantharaman K."/>
            <person name="Brown C.T."/>
            <person name="Hug L.A."/>
            <person name="Sharon I."/>
            <person name="Castelle C.J."/>
            <person name="Probst A.J."/>
            <person name="Thomas B.C."/>
            <person name="Singh A."/>
            <person name="Wilkins M.J."/>
            <person name="Karaoz U."/>
            <person name="Brodie E.L."/>
            <person name="Williams K.H."/>
            <person name="Hubbard S.S."/>
            <person name="Banfield J.F."/>
        </authorList>
    </citation>
    <scope>NUCLEOTIDE SEQUENCE [LARGE SCALE GENOMIC DNA]</scope>
</reference>
<evidence type="ECO:0000313" key="2">
    <source>
        <dbReference type="EMBL" id="OGK05842.1"/>
    </source>
</evidence>
<gene>
    <name evidence="2" type="ORF">A2519_04115</name>
</gene>
<evidence type="ECO:0000313" key="3">
    <source>
        <dbReference type="Proteomes" id="UP000179243"/>
    </source>
</evidence>
<organism evidence="2 3">
    <name type="scientific">Candidatus Raymondbacteria bacterium RIFOXYD12_FULL_49_13</name>
    <dbReference type="NCBI Taxonomy" id="1817890"/>
    <lineage>
        <taxon>Bacteria</taxon>
        <taxon>Raymondiibacteriota</taxon>
    </lineage>
</organism>
<feature type="transmembrane region" description="Helical" evidence="1">
    <location>
        <begin position="20"/>
        <end position="44"/>
    </location>
</feature>
<dbReference type="EMBL" id="MFYX01000046">
    <property type="protein sequence ID" value="OGK05842.1"/>
    <property type="molecule type" value="Genomic_DNA"/>
</dbReference>
<protein>
    <submittedName>
        <fullName evidence="2">Uncharacterized protein</fullName>
    </submittedName>
</protein>
<sequence>MGIIASLILKKPGTTVRPIVISLALVMVIGLVFLFILEIASLVLGTYGFSLPVQVVDFAGAVWERAVETIHGLR</sequence>
<keyword evidence="1" id="KW-0812">Transmembrane</keyword>
<dbReference type="AlphaFoldDB" id="A0A1F7FH75"/>
<evidence type="ECO:0000256" key="1">
    <source>
        <dbReference type="SAM" id="Phobius"/>
    </source>
</evidence>
<keyword evidence="1" id="KW-0472">Membrane</keyword>
<name>A0A1F7FH75_UNCRA</name>
<dbReference type="Proteomes" id="UP000179243">
    <property type="component" value="Unassembled WGS sequence"/>
</dbReference>
<comment type="caution">
    <text evidence="2">The sequence shown here is derived from an EMBL/GenBank/DDBJ whole genome shotgun (WGS) entry which is preliminary data.</text>
</comment>
<accession>A0A1F7FH75</accession>
<proteinExistence type="predicted"/>